<protein>
    <recommendedName>
        <fullName evidence="3">Secreted protein</fullName>
    </recommendedName>
</protein>
<evidence type="ECO:0000313" key="2">
    <source>
        <dbReference type="Proteomes" id="UP000245051"/>
    </source>
</evidence>
<proteinExistence type="predicted"/>
<dbReference type="Proteomes" id="UP000245051">
    <property type="component" value="Chromosome"/>
</dbReference>
<evidence type="ECO:0000313" key="1">
    <source>
        <dbReference type="EMBL" id="AWK11478.1"/>
    </source>
</evidence>
<evidence type="ECO:0008006" key="3">
    <source>
        <dbReference type="Google" id="ProtNLM"/>
    </source>
</evidence>
<dbReference type="EMBL" id="CP029254">
    <property type="protein sequence ID" value="AWK11478.1"/>
    <property type="molecule type" value="Genomic_DNA"/>
</dbReference>
<reference evidence="1 2" key="1">
    <citation type="submission" date="2018-05" db="EMBL/GenBank/DDBJ databases">
        <title>Complete genome sequence of the Type Strain of Streptomyces spongiicola HNM0071, the producer of staurosporine.</title>
        <authorList>
            <person name="Zhou S."/>
            <person name="Huang X."/>
        </authorList>
    </citation>
    <scope>NUCLEOTIDE SEQUENCE [LARGE SCALE GENOMIC DNA]</scope>
    <source>
        <strain evidence="1 2">HNM0071</strain>
    </source>
</reference>
<organism evidence="1 2">
    <name type="scientific">Streptomyces spongiicola</name>
    <dbReference type="NCBI Taxonomy" id="1690221"/>
    <lineage>
        <taxon>Bacteria</taxon>
        <taxon>Bacillati</taxon>
        <taxon>Actinomycetota</taxon>
        <taxon>Actinomycetes</taxon>
        <taxon>Kitasatosporales</taxon>
        <taxon>Streptomycetaceae</taxon>
        <taxon>Streptomyces</taxon>
    </lineage>
</organism>
<accession>A0ABN5KMS2</accession>
<dbReference type="RefSeq" id="WP_109296343.1">
    <property type="nucleotide sequence ID" value="NZ_CP029254.1"/>
</dbReference>
<sequence>MASWRFLSTLTASRYSGSFSLAGVSAKSSTVLGTWRLSRSRGMEFRTEVRPVLAAVIWVPAALAKVANA</sequence>
<keyword evidence="2" id="KW-1185">Reference proteome</keyword>
<name>A0ABN5KMS2_9ACTN</name>
<gene>
    <name evidence="1" type="ORF">DDQ41_24080</name>
</gene>